<dbReference type="Gene3D" id="1.10.287.470">
    <property type="entry name" value="Helix hairpin bin"/>
    <property type="match status" value="1"/>
</dbReference>
<keyword evidence="7" id="KW-1185">Reference proteome</keyword>
<dbReference type="InterPro" id="IPR058637">
    <property type="entry name" value="YknX-like_C"/>
</dbReference>
<organism evidence="6 7">
    <name type="scientific">Ectothiorhodospira haloalkaliphila</name>
    <dbReference type="NCBI Taxonomy" id="421628"/>
    <lineage>
        <taxon>Bacteria</taxon>
        <taxon>Pseudomonadati</taxon>
        <taxon>Pseudomonadota</taxon>
        <taxon>Gammaproteobacteria</taxon>
        <taxon>Chromatiales</taxon>
        <taxon>Ectothiorhodospiraceae</taxon>
        <taxon>Ectothiorhodospira</taxon>
    </lineage>
</organism>
<sequence length="359" mass="39180">MLASLVFPACSGDAQDDESAGPGPSGRAVTITYVELEPETVTRTQRALGELRSRNDPRVAAEVSGAVKRLLVNEGDRVRAGDLIAELDEEDYVLRRDQAEADVKRFNARSALQELTVVRYRELHENNHVSSQELDEVEAELDVTREELAASRLALRAAERDLERTRVKAPFDGEIDERLVSEGDYVQTGTALYRLTTSDMLQVRVSFPETLANDLEIGMPLKVSNRAAGVSELDTEISEIRPAISLDGRAIRAIALVENPGGWRSGSSVNVELVLSEREGLTVPRQALVQRPDGDTVYVLDADEETVEARRVEVGQRTADWVEILDGLEAGDKVAVDGAGFLTDGASVNASPQEGDDEQ</sequence>
<dbReference type="InterPro" id="IPR058625">
    <property type="entry name" value="MdtA-like_BSH"/>
</dbReference>
<name>W8KUN4_9GAMM</name>
<evidence type="ECO:0000256" key="1">
    <source>
        <dbReference type="ARBA" id="ARBA00009477"/>
    </source>
</evidence>
<dbReference type="Gene3D" id="2.40.420.20">
    <property type="match status" value="1"/>
</dbReference>
<evidence type="ECO:0000256" key="2">
    <source>
        <dbReference type="SAM" id="Coils"/>
    </source>
</evidence>
<dbReference type="AlphaFoldDB" id="W8KUN4"/>
<feature type="coiled-coil region" evidence="2">
    <location>
        <begin position="120"/>
        <end position="168"/>
    </location>
</feature>
<comment type="similarity">
    <text evidence="1">Belongs to the membrane fusion protein (MFP) (TC 8.A.1) family.</text>
</comment>
<dbReference type="Gene3D" id="2.40.50.100">
    <property type="match status" value="1"/>
</dbReference>
<evidence type="ECO:0000259" key="4">
    <source>
        <dbReference type="Pfam" id="PF25954"/>
    </source>
</evidence>
<dbReference type="Proteomes" id="UP000019442">
    <property type="component" value="Chromosome"/>
</dbReference>
<dbReference type="Pfam" id="PF25917">
    <property type="entry name" value="BSH_RND"/>
    <property type="match status" value="1"/>
</dbReference>
<protein>
    <submittedName>
        <fullName evidence="6">Uncharacterized protein</fullName>
    </submittedName>
</protein>
<accession>W8KUN4</accession>
<evidence type="ECO:0000313" key="6">
    <source>
        <dbReference type="EMBL" id="AHK80702.1"/>
    </source>
</evidence>
<dbReference type="EMBL" id="CP007268">
    <property type="protein sequence ID" value="AHK80702.1"/>
    <property type="molecule type" value="Genomic_DNA"/>
</dbReference>
<dbReference type="SUPFAM" id="SSF111369">
    <property type="entry name" value="HlyD-like secretion proteins"/>
    <property type="match status" value="1"/>
</dbReference>
<feature type="domain" description="CusB-like beta-barrel" evidence="4">
    <location>
        <begin position="203"/>
        <end position="273"/>
    </location>
</feature>
<reference evidence="6 7" key="1">
    <citation type="journal article" date="2014" name="J Genomics">
        <title>Draft Genome Sequence of the Extremely Halophilic Phototrophic Purple Sulfur Bacterium Halorhodospira halochloris.</title>
        <authorList>
            <person name="Singh K.S."/>
            <person name="Kirksey J."/>
            <person name="Hoff W.D."/>
            <person name="Deole R."/>
        </authorList>
    </citation>
    <scope>NUCLEOTIDE SEQUENCE [LARGE SCALE GENOMIC DNA]</scope>
    <source>
        <strain evidence="6 7">A</strain>
    </source>
</reference>
<feature type="domain" description="YknX-like C-terminal permuted SH3-like" evidence="5">
    <location>
        <begin position="280"/>
        <end position="349"/>
    </location>
</feature>
<proteinExistence type="inferred from homology"/>
<keyword evidence="2" id="KW-0175">Coiled coil</keyword>
<dbReference type="InterPro" id="IPR058792">
    <property type="entry name" value="Beta-barrel_RND_2"/>
</dbReference>
<evidence type="ECO:0000259" key="5">
    <source>
        <dbReference type="Pfam" id="PF25989"/>
    </source>
</evidence>
<dbReference type="GO" id="GO:0015562">
    <property type="term" value="F:efflux transmembrane transporter activity"/>
    <property type="evidence" value="ECO:0007669"/>
    <property type="project" value="TreeGrafter"/>
</dbReference>
<dbReference type="KEGG" id="hhc:M911_09445"/>
<dbReference type="GO" id="GO:1990281">
    <property type="term" value="C:efflux pump complex"/>
    <property type="evidence" value="ECO:0007669"/>
    <property type="project" value="TreeGrafter"/>
</dbReference>
<feature type="domain" description="Multidrug resistance protein MdtA-like barrel-sandwich hybrid" evidence="3">
    <location>
        <begin position="59"/>
        <end position="196"/>
    </location>
</feature>
<dbReference type="NCBIfam" id="TIGR01730">
    <property type="entry name" value="RND_mfp"/>
    <property type="match status" value="1"/>
</dbReference>
<evidence type="ECO:0000259" key="3">
    <source>
        <dbReference type="Pfam" id="PF25917"/>
    </source>
</evidence>
<reference evidence="7" key="2">
    <citation type="submission" date="2014-02" db="EMBL/GenBank/DDBJ databases">
        <title>Draft Genome Sequence of extremely halophilic bacteria Halorhodospira halochloris.</title>
        <authorList>
            <person name="Singh K.S."/>
        </authorList>
    </citation>
    <scope>NUCLEOTIDE SEQUENCE [LARGE SCALE GENOMIC DNA]</scope>
    <source>
        <strain evidence="7">A</strain>
    </source>
</reference>
<gene>
    <name evidence="6" type="ORF">M911_09445</name>
</gene>
<dbReference type="PANTHER" id="PTHR30469">
    <property type="entry name" value="MULTIDRUG RESISTANCE PROTEIN MDTA"/>
    <property type="match status" value="1"/>
</dbReference>
<dbReference type="InterPro" id="IPR006143">
    <property type="entry name" value="RND_pump_MFP"/>
</dbReference>
<evidence type="ECO:0000313" key="7">
    <source>
        <dbReference type="Proteomes" id="UP000019442"/>
    </source>
</evidence>
<dbReference type="HOGENOM" id="CLU_018816_1_4_6"/>
<dbReference type="Gene3D" id="2.40.30.170">
    <property type="match status" value="1"/>
</dbReference>
<dbReference type="Pfam" id="PF25954">
    <property type="entry name" value="Beta-barrel_RND_2"/>
    <property type="match status" value="1"/>
</dbReference>
<dbReference type="PANTHER" id="PTHR30469:SF15">
    <property type="entry name" value="HLYD FAMILY OF SECRETION PROTEINS"/>
    <property type="match status" value="1"/>
</dbReference>
<dbReference type="Pfam" id="PF25989">
    <property type="entry name" value="YknX_C"/>
    <property type="match status" value="1"/>
</dbReference>